<name>A0AAN7JGT9_9MYRT</name>
<evidence type="ECO:0000313" key="3">
    <source>
        <dbReference type="Proteomes" id="UP001345219"/>
    </source>
</evidence>
<keyword evidence="3" id="KW-1185">Reference proteome</keyword>
<accession>A0AAN7JGT9</accession>
<dbReference type="AlphaFoldDB" id="A0AAN7JGT9"/>
<feature type="region of interest" description="Disordered" evidence="1">
    <location>
        <begin position="87"/>
        <end position="108"/>
    </location>
</feature>
<evidence type="ECO:0000313" key="2">
    <source>
        <dbReference type="EMBL" id="KAK4743259.1"/>
    </source>
</evidence>
<reference evidence="2 3" key="1">
    <citation type="journal article" date="2023" name="Hortic Res">
        <title>Pangenome of water caltrop reveals structural variations and asymmetric subgenome divergence after allopolyploidization.</title>
        <authorList>
            <person name="Zhang X."/>
            <person name="Chen Y."/>
            <person name="Wang L."/>
            <person name="Yuan Y."/>
            <person name="Fang M."/>
            <person name="Shi L."/>
            <person name="Lu R."/>
            <person name="Comes H.P."/>
            <person name="Ma Y."/>
            <person name="Chen Y."/>
            <person name="Huang G."/>
            <person name="Zhou Y."/>
            <person name="Zheng Z."/>
            <person name="Qiu Y."/>
        </authorList>
    </citation>
    <scope>NUCLEOTIDE SEQUENCE [LARGE SCALE GENOMIC DNA]</scope>
    <source>
        <tissue evidence="2">Roots</tissue>
    </source>
</reference>
<dbReference type="Proteomes" id="UP001345219">
    <property type="component" value="Chromosome 1"/>
</dbReference>
<gene>
    <name evidence="2" type="ORF">SAY87_001260</name>
</gene>
<dbReference type="EMBL" id="JAXIOK010000023">
    <property type="protein sequence ID" value="KAK4743259.1"/>
    <property type="molecule type" value="Genomic_DNA"/>
</dbReference>
<proteinExistence type="predicted"/>
<evidence type="ECO:0000256" key="1">
    <source>
        <dbReference type="SAM" id="MobiDB-lite"/>
    </source>
</evidence>
<protein>
    <submittedName>
        <fullName evidence="2">Uncharacterized protein</fullName>
    </submittedName>
</protein>
<sequence length="108" mass="12339">MTCDCKQSTLFVVESLNHVKDLLCVSFIWREAFSMEISSMRGVSEMGFEDLSFISQWYMNSMDELSILPLAAALKGHMNYSSQHNIKDSLDSSYCRPSKQLRPNSWAS</sequence>
<organism evidence="2 3">
    <name type="scientific">Trapa incisa</name>
    <dbReference type="NCBI Taxonomy" id="236973"/>
    <lineage>
        <taxon>Eukaryota</taxon>
        <taxon>Viridiplantae</taxon>
        <taxon>Streptophyta</taxon>
        <taxon>Embryophyta</taxon>
        <taxon>Tracheophyta</taxon>
        <taxon>Spermatophyta</taxon>
        <taxon>Magnoliopsida</taxon>
        <taxon>eudicotyledons</taxon>
        <taxon>Gunneridae</taxon>
        <taxon>Pentapetalae</taxon>
        <taxon>rosids</taxon>
        <taxon>malvids</taxon>
        <taxon>Myrtales</taxon>
        <taxon>Lythraceae</taxon>
        <taxon>Trapa</taxon>
    </lineage>
</organism>
<comment type="caution">
    <text evidence="2">The sequence shown here is derived from an EMBL/GenBank/DDBJ whole genome shotgun (WGS) entry which is preliminary data.</text>
</comment>